<dbReference type="InterPro" id="IPR000182">
    <property type="entry name" value="GNAT_dom"/>
</dbReference>
<evidence type="ECO:0000313" key="3">
    <source>
        <dbReference type="Proteomes" id="UP000019277"/>
    </source>
</evidence>
<proteinExistence type="predicted"/>
<dbReference type="EMBL" id="AYXG01000197">
    <property type="protein sequence ID" value="EWC59576.1"/>
    <property type="molecule type" value="Genomic_DNA"/>
</dbReference>
<dbReference type="STRING" id="909613.UO65_5117"/>
<dbReference type="eggNOG" id="COG1670">
    <property type="taxonomic scope" value="Bacteria"/>
</dbReference>
<dbReference type="Pfam" id="PF13302">
    <property type="entry name" value="Acetyltransf_3"/>
    <property type="match status" value="1"/>
</dbReference>
<dbReference type="PROSITE" id="PS51186">
    <property type="entry name" value="GNAT"/>
    <property type="match status" value="1"/>
</dbReference>
<dbReference type="PANTHER" id="PTHR43441">
    <property type="entry name" value="RIBOSOMAL-PROTEIN-SERINE ACETYLTRANSFERASE"/>
    <property type="match status" value="1"/>
</dbReference>
<dbReference type="PANTHER" id="PTHR43441:SF10">
    <property type="entry name" value="ACETYLTRANSFERASE"/>
    <property type="match status" value="1"/>
</dbReference>
<accession>W7IT48</accession>
<dbReference type="Proteomes" id="UP000019277">
    <property type="component" value="Unassembled WGS sequence"/>
</dbReference>
<dbReference type="RefSeq" id="WP_035287008.1">
    <property type="nucleotide sequence ID" value="NZ_AYXG01000197.1"/>
</dbReference>
<dbReference type="SUPFAM" id="SSF55729">
    <property type="entry name" value="Acyl-CoA N-acyltransferases (Nat)"/>
    <property type="match status" value="1"/>
</dbReference>
<dbReference type="InterPro" id="IPR051908">
    <property type="entry name" value="Ribosomal_N-acetyltransferase"/>
</dbReference>
<protein>
    <recommendedName>
        <fullName evidence="1">N-acetyltransferase domain-containing protein</fullName>
    </recommendedName>
</protein>
<gene>
    <name evidence="2" type="ORF">UO65_5117</name>
</gene>
<dbReference type="GO" id="GO:0008999">
    <property type="term" value="F:protein-N-terminal-alanine acetyltransferase activity"/>
    <property type="evidence" value="ECO:0007669"/>
    <property type="project" value="TreeGrafter"/>
</dbReference>
<dbReference type="GO" id="GO:0005737">
    <property type="term" value="C:cytoplasm"/>
    <property type="evidence" value="ECO:0007669"/>
    <property type="project" value="TreeGrafter"/>
</dbReference>
<dbReference type="AlphaFoldDB" id="W7IT48"/>
<dbReference type="InterPro" id="IPR016181">
    <property type="entry name" value="Acyl_CoA_acyltransferase"/>
</dbReference>
<dbReference type="OrthoDB" id="2061990at2"/>
<dbReference type="GO" id="GO:1990189">
    <property type="term" value="F:protein N-terminal-serine acetyltransferase activity"/>
    <property type="evidence" value="ECO:0007669"/>
    <property type="project" value="TreeGrafter"/>
</dbReference>
<name>W7IT48_9PSEU</name>
<dbReference type="PATRIC" id="fig|909613.9.peg.5114"/>
<evidence type="ECO:0000259" key="1">
    <source>
        <dbReference type="PROSITE" id="PS51186"/>
    </source>
</evidence>
<dbReference type="Gene3D" id="3.40.630.30">
    <property type="match status" value="1"/>
</dbReference>
<sequence length="192" mass="20672">MPRLIADVLPAGALAGGDQPRIPGDGVLLRPWRAGDHAAVVAGYTDPDIQRWHARGMDDAEARDWITGWGARWRAETGAGWAVVSAEAEGTVLGQISLRRVHLDEARAEVSYWVLHAARGHAVAPRALTALAGWGFTGLGLHRIEVAHSTANPASCRVAERAGFALEGTKRAEVLHADGWHDMHLHARLDTD</sequence>
<feature type="domain" description="N-acetyltransferase" evidence="1">
    <location>
        <begin position="27"/>
        <end position="192"/>
    </location>
</feature>
<comment type="caution">
    <text evidence="2">The sequence shown here is derived from an EMBL/GenBank/DDBJ whole genome shotgun (WGS) entry which is preliminary data.</text>
</comment>
<organism evidence="2 3">
    <name type="scientific">Actinokineospora spheciospongiae</name>
    <dbReference type="NCBI Taxonomy" id="909613"/>
    <lineage>
        <taxon>Bacteria</taxon>
        <taxon>Bacillati</taxon>
        <taxon>Actinomycetota</taxon>
        <taxon>Actinomycetes</taxon>
        <taxon>Pseudonocardiales</taxon>
        <taxon>Pseudonocardiaceae</taxon>
        <taxon>Actinokineospora</taxon>
    </lineage>
</organism>
<evidence type="ECO:0000313" key="2">
    <source>
        <dbReference type="EMBL" id="EWC59576.1"/>
    </source>
</evidence>
<keyword evidence="3" id="KW-1185">Reference proteome</keyword>
<reference evidence="2 3" key="1">
    <citation type="journal article" date="2014" name="Genome Announc.">
        <title>Draft Genome Sequence of the Antitrypanosomally Active Sponge-Associated Bacterium Actinokineospora sp. Strain EG49.</title>
        <authorList>
            <person name="Harjes J."/>
            <person name="Ryu T."/>
            <person name="Abdelmohsen U.R."/>
            <person name="Moitinho-Silva L."/>
            <person name="Horn H."/>
            <person name="Ravasi T."/>
            <person name="Hentschel U."/>
        </authorList>
    </citation>
    <scope>NUCLEOTIDE SEQUENCE [LARGE SCALE GENOMIC DNA]</scope>
    <source>
        <strain evidence="2 3">EG49</strain>
    </source>
</reference>